<comment type="similarity">
    <text evidence="4 17">Belongs to the CDP-alcohol phosphatidyltransferase class-I family.</text>
</comment>
<comment type="catalytic activity">
    <reaction evidence="15">
        <text>a CDP-1,2-diacyl-sn-glycerol + sn-glycerol 3-phosphate = a 1,2-diacyl-sn-glycero-3-phospho-(1'-sn-glycero-3'-phosphate) + CMP + H(+)</text>
        <dbReference type="Rhea" id="RHEA:12593"/>
        <dbReference type="ChEBI" id="CHEBI:15378"/>
        <dbReference type="ChEBI" id="CHEBI:57597"/>
        <dbReference type="ChEBI" id="CHEBI:58332"/>
        <dbReference type="ChEBI" id="CHEBI:60110"/>
        <dbReference type="ChEBI" id="CHEBI:60377"/>
        <dbReference type="EC" id="2.7.8.5"/>
    </reaction>
</comment>
<dbReference type="RefSeq" id="WP_160208859.1">
    <property type="nucleotide sequence ID" value="NZ_CAMUSJ010000005.1"/>
</dbReference>
<dbReference type="InterPro" id="IPR050324">
    <property type="entry name" value="CDP-alcohol_PTase-I"/>
</dbReference>
<dbReference type="PANTHER" id="PTHR14269">
    <property type="entry name" value="CDP-DIACYLGLYCEROL--GLYCEROL-3-PHOSPHATE 3-PHOSPHATIDYLTRANSFERASE-RELATED"/>
    <property type="match status" value="1"/>
</dbReference>
<dbReference type="InterPro" id="IPR043130">
    <property type="entry name" value="CDP-OH_PTrfase_TM_dom"/>
</dbReference>
<evidence type="ECO:0000256" key="11">
    <source>
        <dbReference type="ARBA" id="ARBA00023098"/>
    </source>
</evidence>
<evidence type="ECO:0000256" key="14">
    <source>
        <dbReference type="ARBA" id="ARBA00023264"/>
    </source>
</evidence>
<accession>A0A845RDT1</accession>
<dbReference type="Gene3D" id="1.20.120.1760">
    <property type="match status" value="1"/>
</dbReference>
<evidence type="ECO:0000256" key="17">
    <source>
        <dbReference type="RuleBase" id="RU003750"/>
    </source>
</evidence>
<dbReference type="PANTHER" id="PTHR14269:SF62">
    <property type="entry name" value="CDP-DIACYLGLYCEROL--GLYCEROL-3-PHOSPHATE 3-PHOSPHATIDYLTRANSFERASE 1, CHLOROPLASTIC"/>
    <property type="match status" value="1"/>
</dbReference>
<comment type="pathway">
    <text evidence="3">Phospholipid metabolism; phosphatidylglycerol biosynthesis; phosphatidylglycerol from CDP-diacylglycerol: step 1/2.</text>
</comment>
<protein>
    <recommendedName>
        <fullName evidence="6 16">CDP-diacylglycerol--glycerol-3-phosphate 3-phosphatidyltransferase</fullName>
        <ecNumber evidence="5 16">2.7.8.5</ecNumber>
    </recommendedName>
</protein>
<keyword evidence="7" id="KW-0444">Lipid biosynthesis</keyword>
<keyword evidence="8 17" id="KW-0808">Transferase</keyword>
<dbReference type="AlphaFoldDB" id="A0A845RDT1"/>
<evidence type="ECO:0000256" key="2">
    <source>
        <dbReference type="ARBA" id="ARBA00004141"/>
    </source>
</evidence>
<reference evidence="19 21" key="1">
    <citation type="submission" date="2018-08" db="EMBL/GenBank/DDBJ databases">
        <title>Murine metabolic-syndrome-specific gut microbial biobank.</title>
        <authorList>
            <person name="Liu C."/>
        </authorList>
    </citation>
    <scope>NUCLEOTIDE SEQUENCE [LARGE SCALE GENOMIC DNA]</scope>
    <source>
        <strain evidence="19 21">X69</strain>
    </source>
</reference>
<keyword evidence="9 18" id="KW-0812">Transmembrane</keyword>
<evidence type="ECO:0000313" key="19">
    <source>
        <dbReference type="EMBL" id="NBI77964.1"/>
    </source>
</evidence>
<feature type="transmembrane region" description="Helical" evidence="18">
    <location>
        <begin position="72"/>
        <end position="97"/>
    </location>
</feature>
<dbReference type="InterPro" id="IPR000462">
    <property type="entry name" value="CDP-OH_P_trans"/>
</dbReference>
<dbReference type="InterPro" id="IPR048254">
    <property type="entry name" value="CDP_ALCOHOL_P_TRANSF_CS"/>
</dbReference>
<feature type="transmembrane region" description="Helical" evidence="18">
    <location>
        <begin position="161"/>
        <end position="190"/>
    </location>
</feature>
<evidence type="ECO:0000256" key="4">
    <source>
        <dbReference type="ARBA" id="ARBA00010441"/>
    </source>
</evidence>
<evidence type="ECO:0000256" key="12">
    <source>
        <dbReference type="ARBA" id="ARBA00023136"/>
    </source>
</evidence>
<dbReference type="EMBL" id="QXWZ01000004">
    <property type="protein sequence ID" value="NBI77964.1"/>
    <property type="molecule type" value="Genomic_DNA"/>
</dbReference>
<keyword evidence="12 18" id="KW-0472">Membrane</keyword>
<dbReference type="GO" id="GO:0016020">
    <property type="term" value="C:membrane"/>
    <property type="evidence" value="ECO:0007669"/>
    <property type="project" value="UniProtKB-SubCell"/>
</dbReference>
<comment type="function">
    <text evidence="1">This protein catalyzes the committed step to the synthesis of the acidic phospholipids.</text>
</comment>
<evidence type="ECO:0000256" key="5">
    <source>
        <dbReference type="ARBA" id="ARBA00013170"/>
    </source>
</evidence>
<reference evidence="20 22" key="2">
    <citation type="submission" date="2019-06" db="EMBL/GenBank/DDBJ databases">
        <title>Draft genome sequences of 15 bacterial species constituting the stable defined intestinal microbiota of the GM15 gnotobiotic mouse model.</title>
        <authorList>
            <person name="Elie C."/>
            <person name="Mathieu A."/>
            <person name="Saliou A."/>
            <person name="Darnaud M."/>
            <person name="Leulier F."/>
            <person name="Tamellini A."/>
        </authorList>
    </citation>
    <scope>NUCLEOTIDE SEQUENCE [LARGE SCALE GENOMIC DNA]</scope>
    <source>
        <strain evidence="20 22">JM4-15</strain>
    </source>
</reference>
<dbReference type="PIRSF" id="PIRSF000847">
    <property type="entry name" value="Phos_ph_gly_syn"/>
    <property type="match status" value="1"/>
</dbReference>
<evidence type="ECO:0000256" key="15">
    <source>
        <dbReference type="ARBA" id="ARBA00048586"/>
    </source>
</evidence>
<dbReference type="GO" id="GO:0006655">
    <property type="term" value="P:phosphatidylglycerol biosynthetic process"/>
    <property type="evidence" value="ECO:0007669"/>
    <property type="project" value="UniProtKB-UniPathway"/>
</dbReference>
<dbReference type="GO" id="GO:0008444">
    <property type="term" value="F:CDP-diacylglycerol-glycerol-3-phosphate 3-phosphatidyltransferase activity"/>
    <property type="evidence" value="ECO:0007669"/>
    <property type="project" value="UniProtKB-UniRule"/>
</dbReference>
<evidence type="ECO:0000256" key="10">
    <source>
        <dbReference type="ARBA" id="ARBA00022989"/>
    </source>
</evidence>
<comment type="caution">
    <text evidence="19">The sequence shown here is derived from an EMBL/GenBank/DDBJ whole genome shotgun (WGS) entry which is preliminary data.</text>
</comment>
<dbReference type="NCBIfam" id="TIGR00560">
    <property type="entry name" value="pgsA"/>
    <property type="match status" value="1"/>
</dbReference>
<keyword evidence="13" id="KW-0594">Phospholipid biosynthesis</keyword>
<evidence type="ECO:0000313" key="21">
    <source>
        <dbReference type="Proteomes" id="UP000446348"/>
    </source>
</evidence>
<evidence type="ECO:0000256" key="7">
    <source>
        <dbReference type="ARBA" id="ARBA00022516"/>
    </source>
</evidence>
<keyword evidence="11" id="KW-0443">Lipid metabolism</keyword>
<evidence type="ECO:0000313" key="20">
    <source>
        <dbReference type="EMBL" id="NDO40170.1"/>
    </source>
</evidence>
<keyword evidence="14" id="KW-1208">Phospholipid metabolism</keyword>
<evidence type="ECO:0000256" key="8">
    <source>
        <dbReference type="ARBA" id="ARBA00022679"/>
    </source>
</evidence>
<keyword evidence="10 18" id="KW-1133">Transmembrane helix</keyword>
<dbReference type="OrthoDB" id="9796672at2"/>
<gene>
    <name evidence="19" type="primary">pgsA</name>
    <name evidence="19" type="ORF">D3Z39_03575</name>
    <name evidence="20" type="ORF">FMM72_13180</name>
</gene>
<dbReference type="Proteomes" id="UP000446348">
    <property type="component" value="Unassembled WGS sequence"/>
</dbReference>
<dbReference type="Proteomes" id="UP000462501">
    <property type="component" value="Unassembled WGS sequence"/>
</dbReference>
<evidence type="ECO:0000313" key="22">
    <source>
        <dbReference type="Proteomes" id="UP000462501"/>
    </source>
</evidence>
<comment type="subcellular location">
    <subcellularLocation>
        <location evidence="2">Membrane</location>
        <topology evidence="2">Multi-pass membrane protein</topology>
    </subcellularLocation>
</comment>
<feature type="transmembrane region" description="Helical" evidence="18">
    <location>
        <begin position="130"/>
        <end position="149"/>
    </location>
</feature>
<sequence>MNLPNRLTVMRMALIPVFLVFMLAESIPHSYLIAAVIFAAASFTDYLDGHIARRDGLVTNFGKLMDPLADKLLVFSALVCFIELEMSSALIVFIILAREFLVTSVRLIAAEQGTVIAADIWGKMKTVSQIIWVLVALIALWLEECWPLFMTVPPGNSAPPAPVIFLIGLSFVVQTIVVILTVFSGFNYIWKNRSLLGDIK</sequence>
<dbReference type="InterPro" id="IPR004570">
    <property type="entry name" value="Phosphatidylglycerol_P_synth"/>
</dbReference>
<evidence type="ECO:0000256" key="1">
    <source>
        <dbReference type="ARBA" id="ARBA00003973"/>
    </source>
</evidence>
<evidence type="ECO:0000256" key="18">
    <source>
        <dbReference type="SAM" id="Phobius"/>
    </source>
</evidence>
<organism evidence="19 21">
    <name type="scientific">Anaerotruncus colihominis</name>
    <dbReference type="NCBI Taxonomy" id="169435"/>
    <lineage>
        <taxon>Bacteria</taxon>
        <taxon>Bacillati</taxon>
        <taxon>Bacillota</taxon>
        <taxon>Clostridia</taxon>
        <taxon>Eubacteriales</taxon>
        <taxon>Oscillospiraceae</taxon>
        <taxon>Anaerotruncus</taxon>
    </lineage>
</organism>
<evidence type="ECO:0000256" key="13">
    <source>
        <dbReference type="ARBA" id="ARBA00023209"/>
    </source>
</evidence>
<dbReference type="EMBL" id="VIQT01000019">
    <property type="protein sequence ID" value="NDO40170.1"/>
    <property type="molecule type" value="Genomic_DNA"/>
</dbReference>
<dbReference type="EC" id="2.7.8.5" evidence="5 16"/>
<evidence type="ECO:0000256" key="3">
    <source>
        <dbReference type="ARBA" id="ARBA00005042"/>
    </source>
</evidence>
<name>A0A845RDT1_9FIRM</name>
<dbReference type="PROSITE" id="PS00379">
    <property type="entry name" value="CDP_ALCOHOL_P_TRANSF"/>
    <property type="match status" value="1"/>
</dbReference>
<evidence type="ECO:0000256" key="16">
    <source>
        <dbReference type="NCBIfam" id="TIGR00560"/>
    </source>
</evidence>
<dbReference type="Pfam" id="PF01066">
    <property type="entry name" value="CDP-OH_P_transf"/>
    <property type="match status" value="1"/>
</dbReference>
<dbReference type="UniPathway" id="UPA00084">
    <property type="reaction ID" value="UER00503"/>
</dbReference>
<evidence type="ECO:0000256" key="6">
    <source>
        <dbReference type="ARBA" id="ARBA00014944"/>
    </source>
</evidence>
<evidence type="ECO:0000256" key="9">
    <source>
        <dbReference type="ARBA" id="ARBA00022692"/>
    </source>
</evidence>
<proteinExistence type="inferred from homology"/>